<comment type="subcellular location">
    <subcellularLocation>
        <location evidence="1">Nucleus</location>
    </subcellularLocation>
</comment>
<accession>A0A8H6KLG7</accession>
<dbReference type="GO" id="GO:0008270">
    <property type="term" value="F:zinc ion binding"/>
    <property type="evidence" value="ECO:0007669"/>
    <property type="project" value="InterPro"/>
</dbReference>
<dbReference type="GO" id="GO:0005634">
    <property type="term" value="C:nucleus"/>
    <property type="evidence" value="ECO:0007669"/>
    <property type="project" value="UniProtKB-SubCell"/>
</dbReference>
<feature type="compositionally biased region" description="Basic and acidic residues" evidence="3">
    <location>
        <begin position="159"/>
        <end position="169"/>
    </location>
</feature>
<dbReference type="PROSITE" id="PS50048">
    <property type="entry name" value="ZN2_CY6_FUNGAL_2"/>
    <property type="match status" value="1"/>
</dbReference>
<dbReference type="GO" id="GO:0045944">
    <property type="term" value="P:positive regulation of transcription by RNA polymerase II"/>
    <property type="evidence" value="ECO:0007669"/>
    <property type="project" value="TreeGrafter"/>
</dbReference>
<dbReference type="Gene3D" id="4.10.240.10">
    <property type="entry name" value="Zn(2)-C6 fungal-type DNA-binding domain"/>
    <property type="match status" value="1"/>
</dbReference>
<dbReference type="SUPFAM" id="SSF57701">
    <property type="entry name" value="Zn2/Cys6 DNA-binding domain"/>
    <property type="match status" value="1"/>
</dbReference>
<dbReference type="Proteomes" id="UP000639643">
    <property type="component" value="Unassembled WGS sequence"/>
</dbReference>
<keyword evidence="6" id="KW-1185">Reference proteome</keyword>
<dbReference type="PANTHER" id="PTHR37534:SF49">
    <property type="entry name" value="LYSINE BIOSYNTHESIS REGULATORY PROTEIN LYS14"/>
    <property type="match status" value="1"/>
</dbReference>
<dbReference type="InterPro" id="IPR001138">
    <property type="entry name" value="Zn2Cys6_DnaBD"/>
</dbReference>
<gene>
    <name evidence="5" type="ORF">CMUS01_06674</name>
</gene>
<evidence type="ECO:0000259" key="4">
    <source>
        <dbReference type="PROSITE" id="PS50048"/>
    </source>
</evidence>
<dbReference type="PROSITE" id="PS00463">
    <property type="entry name" value="ZN2_CY6_FUNGAL_1"/>
    <property type="match status" value="1"/>
</dbReference>
<organism evidence="5 6">
    <name type="scientific">Colletotrichum musicola</name>
    <dbReference type="NCBI Taxonomy" id="2175873"/>
    <lineage>
        <taxon>Eukaryota</taxon>
        <taxon>Fungi</taxon>
        <taxon>Dikarya</taxon>
        <taxon>Ascomycota</taxon>
        <taxon>Pezizomycotina</taxon>
        <taxon>Sordariomycetes</taxon>
        <taxon>Hypocreomycetidae</taxon>
        <taxon>Glomerellales</taxon>
        <taxon>Glomerellaceae</taxon>
        <taxon>Colletotrichum</taxon>
        <taxon>Colletotrichum orchidearum species complex</taxon>
    </lineage>
</organism>
<protein>
    <recommendedName>
        <fullName evidence="4">Zn(2)-C6 fungal-type domain-containing protein</fullName>
    </recommendedName>
</protein>
<dbReference type="GO" id="GO:0000976">
    <property type="term" value="F:transcription cis-regulatory region binding"/>
    <property type="evidence" value="ECO:0007669"/>
    <property type="project" value="TreeGrafter"/>
</dbReference>
<dbReference type="Pfam" id="PF00172">
    <property type="entry name" value="Zn_clus"/>
    <property type="match status" value="1"/>
</dbReference>
<evidence type="ECO:0000256" key="1">
    <source>
        <dbReference type="ARBA" id="ARBA00004123"/>
    </source>
</evidence>
<dbReference type="AlphaFoldDB" id="A0A8H6KLG7"/>
<dbReference type="CDD" id="cd00067">
    <property type="entry name" value="GAL4"/>
    <property type="match status" value="1"/>
</dbReference>
<evidence type="ECO:0000256" key="3">
    <source>
        <dbReference type="SAM" id="MobiDB-lite"/>
    </source>
</evidence>
<evidence type="ECO:0000313" key="5">
    <source>
        <dbReference type="EMBL" id="KAF6833123.1"/>
    </source>
</evidence>
<dbReference type="EMBL" id="WIGM01000223">
    <property type="protein sequence ID" value="KAF6833123.1"/>
    <property type="molecule type" value="Genomic_DNA"/>
</dbReference>
<evidence type="ECO:0000256" key="2">
    <source>
        <dbReference type="ARBA" id="ARBA00023242"/>
    </source>
</evidence>
<name>A0A8H6KLG7_9PEZI</name>
<evidence type="ECO:0000313" key="6">
    <source>
        <dbReference type="Proteomes" id="UP000639643"/>
    </source>
</evidence>
<dbReference type="Pfam" id="PF11951">
    <property type="entry name" value="Fungal_trans_2"/>
    <property type="match status" value="1"/>
</dbReference>
<dbReference type="InterPro" id="IPR021858">
    <property type="entry name" value="Fun_TF"/>
</dbReference>
<keyword evidence="2" id="KW-0539">Nucleus</keyword>
<comment type="caution">
    <text evidence="5">The sequence shown here is derived from an EMBL/GenBank/DDBJ whole genome shotgun (WGS) entry which is preliminary data.</text>
</comment>
<dbReference type="PANTHER" id="PTHR37534">
    <property type="entry name" value="TRANSCRIPTIONAL ACTIVATOR PROTEIN UGA3"/>
    <property type="match status" value="1"/>
</dbReference>
<feature type="compositionally biased region" description="Polar residues" evidence="3">
    <location>
        <begin position="144"/>
        <end position="154"/>
    </location>
</feature>
<dbReference type="InterPro" id="IPR036864">
    <property type="entry name" value="Zn2-C6_fun-type_DNA-bd_sf"/>
</dbReference>
<dbReference type="SMART" id="SM00066">
    <property type="entry name" value="GAL4"/>
    <property type="match status" value="1"/>
</dbReference>
<feature type="compositionally biased region" description="Polar residues" evidence="3">
    <location>
        <begin position="170"/>
        <end position="182"/>
    </location>
</feature>
<proteinExistence type="predicted"/>
<feature type="domain" description="Zn(2)-C6 fungal-type" evidence="4">
    <location>
        <begin position="14"/>
        <end position="42"/>
    </location>
</feature>
<feature type="region of interest" description="Disordered" evidence="3">
    <location>
        <begin position="144"/>
        <end position="183"/>
    </location>
</feature>
<sequence>MRSTARRRPMTFTGCWTCKRRKVKCDERPSRCGNCEKMKIPCGGYGVKLQWINVANPFEEIEKPRNSRESRGRIRIGEFGLPLFCISSGNLIAGKSPLGHTTGPTYQMGEIDQFLETLESAPDSRSHAQAGPFAMFSVLRTGTQMKDGSGTSNVPFKPPEPRFSVDETSRPTSSKGRSNNTALEDMLPLACIEPTISTNTDDGNPVSPRETDVVSSSAWEEQEHHILPSPDMDTTGSDTLQISCSSTYKNVNLPSYSLSPRISGDPIVDKLMHHYAEHVTVLLQPIQHPQNPYRQLYIPAALEAASGWLSGATIAKATVQSVIFHSLVASSAFHLWGCTPSQTKLHLIGARHRQQALRLLQSAIGPDTPTAEYKMLMVAMLSLVTVDFMSGCEADFAIHLRGTAQLRKQRRGWKVISRPTRQLNEISDFLCLLARTVSFSTLQGPWLSDKRDDLDDFIPLRPQSDCCFGYMFGITPDVAAYIRETCRLAEHLSWYEQSGERIPDGLLEACENLGDRLCGWSFETEGGDREIPDGGDAREIFMHHSNAWHLAAVVYYHRRIQKCHSEGHDQIIARIAEHMHAVEDIKERSSSGNGQKTAPIMWPAFVASCDARVRGTWRIWWERASRYRLANYQRQWEIVKTIWETKDQIEKSGRRCDDWIEVFMSMQITLLPI</sequence>
<dbReference type="OrthoDB" id="4847403at2759"/>
<dbReference type="GO" id="GO:0000981">
    <property type="term" value="F:DNA-binding transcription factor activity, RNA polymerase II-specific"/>
    <property type="evidence" value="ECO:0007669"/>
    <property type="project" value="InterPro"/>
</dbReference>
<reference evidence="5" key="1">
    <citation type="journal article" date="2020" name="Phytopathology">
        <title>Genome Sequence Resources of Colletotrichum truncatum, C. plurivorum, C. musicola, and C. sojae: Four Species Pathogenic to Soybean (Glycine max).</title>
        <authorList>
            <person name="Rogerio F."/>
            <person name="Boufleur T.R."/>
            <person name="Ciampi-Guillardi M."/>
            <person name="Sukno S.A."/>
            <person name="Thon M.R."/>
            <person name="Massola Junior N.S."/>
            <person name="Baroncelli R."/>
        </authorList>
    </citation>
    <scope>NUCLEOTIDE SEQUENCE</scope>
    <source>
        <strain evidence="5">LFN0074</strain>
    </source>
</reference>